<name>A0ABV2TQ87_9RHOO</name>
<dbReference type="PANTHER" id="PTHR13420">
    <property type="entry name" value="UPF0235 PROTEIN C15ORF40"/>
    <property type="match status" value="1"/>
</dbReference>
<organism evidence="3 4">
    <name type="scientific">Uliginosibacterium flavum</name>
    <dbReference type="NCBI Taxonomy" id="1396831"/>
    <lineage>
        <taxon>Bacteria</taxon>
        <taxon>Pseudomonadati</taxon>
        <taxon>Pseudomonadota</taxon>
        <taxon>Betaproteobacteria</taxon>
        <taxon>Rhodocyclales</taxon>
        <taxon>Zoogloeaceae</taxon>
        <taxon>Uliginosibacterium</taxon>
    </lineage>
</organism>
<dbReference type="Proteomes" id="UP001549691">
    <property type="component" value="Unassembled WGS sequence"/>
</dbReference>
<dbReference type="Pfam" id="PF02594">
    <property type="entry name" value="DUF167"/>
    <property type="match status" value="1"/>
</dbReference>
<proteinExistence type="inferred from homology"/>
<dbReference type="InterPro" id="IPR003746">
    <property type="entry name" value="DUF167"/>
</dbReference>
<evidence type="ECO:0000256" key="2">
    <source>
        <dbReference type="HAMAP-Rule" id="MF_00634"/>
    </source>
</evidence>
<dbReference type="RefSeq" id="WP_354602558.1">
    <property type="nucleotide sequence ID" value="NZ_JBEWZI010000028.1"/>
</dbReference>
<comment type="similarity">
    <text evidence="1 2">Belongs to the UPF0235 family.</text>
</comment>
<dbReference type="NCBIfam" id="TIGR00251">
    <property type="entry name" value="DUF167 family protein"/>
    <property type="match status" value="1"/>
</dbReference>
<evidence type="ECO:0000313" key="4">
    <source>
        <dbReference type="Proteomes" id="UP001549691"/>
    </source>
</evidence>
<sequence length="101" mass="10680">MSKDTAPIRRQPDGSVTLSLHVQPGAKRTEFAGLHGDALKVRLAAPPVDGKANACLLAFLAKFLGVPKSAVTLLVGDSARQKVVRIEGAGEPQLARLFEHT</sequence>
<dbReference type="EMBL" id="JBEWZI010000028">
    <property type="protein sequence ID" value="MET7016100.1"/>
    <property type="molecule type" value="Genomic_DNA"/>
</dbReference>
<dbReference type="SUPFAM" id="SSF69786">
    <property type="entry name" value="YggU-like"/>
    <property type="match status" value="1"/>
</dbReference>
<protein>
    <recommendedName>
        <fullName evidence="2">UPF0235 protein ABXR19_18085</fullName>
    </recommendedName>
</protein>
<keyword evidence="4" id="KW-1185">Reference proteome</keyword>
<reference evidence="3 4" key="1">
    <citation type="submission" date="2024-07" db="EMBL/GenBank/DDBJ databases">
        <title>Uliginosibacterium flavum JJ3220;KACC:17644.</title>
        <authorList>
            <person name="Kim M.K."/>
        </authorList>
    </citation>
    <scope>NUCLEOTIDE SEQUENCE [LARGE SCALE GENOMIC DNA]</scope>
    <source>
        <strain evidence="3 4">KACC:17644</strain>
    </source>
</reference>
<dbReference type="HAMAP" id="MF_00634">
    <property type="entry name" value="UPF0235"/>
    <property type="match status" value="1"/>
</dbReference>
<dbReference type="Gene3D" id="3.30.1200.10">
    <property type="entry name" value="YggU-like"/>
    <property type="match status" value="1"/>
</dbReference>
<gene>
    <name evidence="3" type="ORF">ABXR19_18085</name>
</gene>
<evidence type="ECO:0000313" key="3">
    <source>
        <dbReference type="EMBL" id="MET7016100.1"/>
    </source>
</evidence>
<comment type="caution">
    <text evidence="3">The sequence shown here is derived from an EMBL/GenBank/DDBJ whole genome shotgun (WGS) entry which is preliminary data.</text>
</comment>
<dbReference type="SMART" id="SM01152">
    <property type="entry name" value="DUF167"/>
    <property type="match status" value="1"/>
</dbReference>
<dbReference type="InterPro" id="IPR036591">
    <property type="entry name" value="YggU-like_sf"/>
</dbReference>
<dbReference type="PANTHER" id="PTHR13420:SF7">
    <property type="entry name" value="UPF0235 PROTEIN C15ORF40"/>
    <property type="match status" value="1"/>
</dbReference>
<evidence type="ECO:0000256" key="1">
    <source>
        <dbReference type="ARBA" id="ARBA00010364"/>
    </source>
</evidence>
<accession>A0ABV2TQ87</accession>